<dbReference type="EMBL" id="BARW01003654">
    <property type="protein sequence ID" value="GAI69632.1"/>
    <property type="molecule type" value="Genomic_DNA"/>
</dbReference>
<protein>
    <submittedName>
        <fullName evidence="1">Uncharacterized protein</fullName>
    </submittedName>
</protein>
<gene>
    <name evidence="1" type="ORF">S12H4_09137</name>
</gene>
<evidence type="ECO:0000313" key="1">
    <source>
        <dbReference type="EMBL" id="GAI69632.1"/>
    </source>
</evidence>
<proteinExistence type="predicted"/>
<accession>X1QM86</accession>
<dbReference type="AlphaFoldDB" id="X1QM86"/>
<organism evidence="1">
    <name type="scientific">marine sediment metagenome</name>
    <dbReference type="NCBI Taxonomy" id="412755"/>
    <lineage>
        <taxon>unclassified sequences</taxon>
        <taxon>metagenomes</taxon>
        <taxon>ecological metagenomes</taxon>
    </lineage>
</organism>
<sequence>VRIEIAEDSAKPTWTAFGKAVGGVTPGDLFHIDATNNTTDIKVTLYLTNAQELINCYRYLILNVGVYVESNDEWERASGSNGELISDTFITMRNGQVSFILPGYAKYKVAIDSGSFYCTNANADGSSLSPQFYLEVN</sequence>
<name>X1QM86_9ZZZZ</name>
<reference evidence="1" key="1">
    <citation type="journal article" date="2014" name="Front. Microbiol.">
        <title>High frequency of phylogenetically diverse reductive dehalogenase-homologous genes in deep subseafloor sedimentary metagenomes.</title>
        <authorList>
            <person name="Kawai M."/>
            <person name="Futagami T."/>
            <person name="Toyoda A."/>
            <person name="Takaki Y."/>
            <person name="Nishi S."/>
            <person name="Hori S."/>
            <person name="Arai W."/>
            <person name="Tsubouchi T."/>
            <person name="Morono Y."/>
            <person name="Uchiyama I."/>
            <person name="Ito T."/>
            <person name="Fujiyama A."/>
            <person name="Inagaki F."/>
            <person name="Takami H."/>
        </authorList>
    </citation>
    <scope>NUCLEOTIDE SEQUENCE</scope>
    <source>
        <strain evidence="1">Expedition CK06-06</strain>
    </source>
</reference>
<feature type="non-terminal residue" evidence="1">
    <location>
        <position position="1"/>
    </location>
</feature>
<comment type="caution">
    <text evidence="1">The sequence shown here is derived from an EMBL/GenBank/DDBJ whole genome shotgun (WGS) entry which is preliminary data.</text>
</comment>